<protein>
    <submittedName>
        <fullName evidence="1">Uncharacterized protein</fullName>
    </submittedName>
</protein>
<reference evidence="1 2" key="1">
    <citation type="journal article" date="2023" name="Int. J. Mol. Sci.">
        <title>De Novo Assembly and Annotation of 11 Diverse Shrub Willow (Salix) Genomes Reveals Novel Gene Organization in Sex-Linked Regions.</title>
        <authorList>
            <person name="Hyden B."/>
            <person name="Feng K."/>
            <person name="Yates T.B."/>
            <person name="Jawdy S."/>
            <person name="Cereghino C."/>
            <person name="Smart L.B."/>
            <person name="Muchero W."/>
        </authorList>
    </citation>
    <scope>NUCLEOTIDE SEQUENCE [LARGE SCALE GENOMIC DNA]</scope>
    <source>
        <tissue evidence="1">Shoot tip</tissue>
    </source>
</reference>
<dbReference type="Proteomes" id="UP001162972">
    <property type="component" value="Chromosome 17"/>
</dbReference>
<comment type="caution">
    <text evidence="1">The sequence shown here is derived from an EMBL/GenBank/DDBJ whole genome shotgun (WGS) entry which is preliminary data.</text>
</comment>
<keyword evidence="2" id="KW-1185">Reference proteome</keyword>
<dbReference type="AlphaFoldDB" id="A0AAD6KCE0"/>
<accession>A0AAD6KCE0</accession>
<dbReference type="EMBL" id="JAPFFJ010000008">
    <property type="protein sequence ID" value="KAJ6420976.1"/>
    <property type="molecule type" value="Genomic_DNA"/>
</dbReference>
<name>A0AAD6KCE0_9ROSI</name>
<proteinExistence type="predicted"/>
<gene>
    <name evidence="1" type="ORF">OIU84_028372</name>
</gene>
<organism evidence="1 2">
    <name type="scientific">Salix udensis</name>
    <dbReference type="NCBI Taxonomy" id="889485"/>
    <lineage>
        <taxon>Eukaryota</taxon>
        <taxon>Viridiplantae</taxon>
        <taxon>Streptophyta</taxon>
        <taxon>Embryophyta</taxon>
        <taxon>Tracheophyta</taxon>
        <taxon>Spermatophyta</taxon>
        <taxon>Magnoliopsida</taxon>
        <taxon>eudicotyledons</taxon>
        <taxon>Gunneridae</taxon>
        <taxon>Pentapetalae</taxon>
        <taxon>rosids</taxon>
        <taxon>fabids</taxon>
        <taxon>Malpighiales</taxon>
        <taxon>Salicaceae</taxon>
        <taxon>Saliceae</taxon>
        <taxon>Salix</taxon>
    </lineage>
</organism>
<evidence type="ECO:0000313" key="1">
    <source>
        <dbReference type="EMBL" id="KAJ6420976.1"/>
    </source>
</evidence>
<evidence type="ECO:0000313" key="2">
    <source>
        <dbReference type="Proteomes" id="UP001162972"/>
    </source>
</evidence>
<sequence>MPTNKDVDLVGNQGVHKSLLLGLSSLRTTITITISTMRTTCLRSPIISRTL</sequence>